<evidence type="ECO:0000313" key="4">
    <source>
        <dbReference type="Proteomes" id="UP000235672"/>
    </source>
</evidence>
<organism evidence="3 4">
    <name type="scientific">Hyaloscypha hepaticicola</name>
    <dbReference type="NCBI Taxonomy" id="2082293"/>
    <lineage>
        <taxon>Eukaryota</taxon>
        <taxon>Fungi</taxon>
        <taxon>Dikarya</taxon>
        <taxon>Ascomycota</taxon>
        <taxon>Pezizomycotina</taxon>
        <taxon>Leotiomycetes</taxon>
        <taxon>Helotiales</taxon>
        <taxon>Hyaloscyphaceae</taxon>
        <taxon>Hyaloscypha</taxon>
    </lineage>
</organism>
<feature type="compositionally biased region" description="Polar residues" evidence="1">
    <location>
        <begin position="646"/>
        <end position="660"/>
    </location>
</feature>
<evidence type="ECO:0000256" key="1">
    <source>
        <dbReference type="SAM" id="MobiDB-lite"/>
    </source>
</evidence>
<reference evidence="3 4" key="1">
    <citation type="submission" date="2016-05" db="EMBL/GenBank/DDBJ databases">
        <title>A degradative enzymes factory behind the ericoid mycorrhizal symbiosis.</title>
        <authorList>
            <consortium name="DOE Joint Genome Institute"/>
            <person name="Martino E."/>
            <person name="Morin E."/>
            <person name="Grelet G."/>
            <person name="Kuo A."/>
            <person name="Kohler A."/>
            <person name="Daghino S."/>
            <person name="Barry K."/>
            <person name="Choi C."/>
            <person name="Cichocki N."/>
            <person name="Clum A."/>
            <person name="Copeland A."/>
            <person name="Hainaut M."/>
            <person name="Haridas S."/>
            <person name="Labutti K."/>
            <person name="Lindquist E."/>
            <person name="Lipzen A."/>
            <person name="Khouja H.-R."/>
            <person name="Murat C."/>
            <person name="Ohm R."/>
            <person name="Olson A."/>
            <person name="Spatafora J."/>
            <person name="Veneault-Fourrey C."/>
            <person name="Henrissat B."/>
            <person name="Grigoriev I."/>
            <person name="Martin F."/>
            <person name="Perotto S."/>
        </authorList>
    </citation>
    <scope>NUCLEOTIDE SEQUENCE [LARGE SCALE GENOMIC DNA]</scope>
    <source>
        <strain evidence="3 4">UAMH 7357</strain>
    </source>
</reference>
<gene>
    <name evidence="3" type="ORF">NA56DRAFT_559616</name>
</gene>
<evidence type="ECO:0000313" key="3">
    <source>
        <dbReference type="EMBL" id="PMD28655.1"/>
    </source>
</evidence>
<keyword evidence="2" id="KW-0812">Transmembrane</keyword>
<proteinExistence type="predicted"/>
<feature type="transmembrane region" description="Helical" evidence="2">
    <location>
        <begin position="245"/>
        <end position="263"/>
    </location>
</feature>
<feature type="region of interest" description="Disordered" evidence="1">
    <location>
        <begin position="617"/>
        <end position="660"/>
    </location>
</feature>
<dbReference type="EMBL" id="KZ613464">
    <property type="protein sequence ID" value="PMD28655.1"/>
    <property type="molecule type" value="Genomic_DNA"/>
</dbReference>
<feature type="region of interest" description="Disordered" evidence="1">
    <location>
        <begin position="529"/>
        <end position="572"/>
    </location>
</feature>
<evidence type="ECO:0000256" key="2">
    <source>
        <dbReference type="SAM" id="Phobius"/>
    </source>
</evidence>
<feature type="transmembrane region" description="Helical" evidence="2">
    <location>
        <begin position="204"/>
        <end position="225"/>
    </location>
</feature>
<feature type="transmembrane region" description="Helical" evidence="2">
    <location>
        <begin position="128"/>
        <end position="148"/>
    </location>
</feature>
<accession>A0A2J6QQW5</accession>
<keyword evidence="4" id="KW-1185">Reference proteome</keyword>
<keyword evidence="2" id="KW-1133">Transmembrane helix</keyword>
<dbReference type="AlphaFoldDB" id="A0A2J6QQW5"/>
<name>A0A2J6QQW5_9HELO</name>
<feature type="transmembrane region" description="Helical" evidence="2">
    <location>
        <begin position="42"/>
        <end position="65"/>
    </location>
</feature>
<dbReference type="Proteomes" id="UP000235672">
    <property type="component" value="Unassembled WGS sequence"/>
</dbReference>
<sequence length="660" mass="71246">MNHTANHFTQSEANKTISSSASQVIIDKLVFQDSKSVRTSTIILAAFNILAALATAISILYDCYWTSKRCAPKYKSTKFCLSKIHPAETFPLILAIGIMVQGFVFAAVSGEGLQSLFISNCGVIAQSTWVALFIVPYLQVVFGFECALRSLRSSPFQARGKYDATICLAVVVLMLVGTWLPSFFFHPNICFASLVWYVMRYGMLGLKLLITTVALMILLAGIIFVRLSTVRLIDEHQRIAASRMVYYLVLGIVSLAFVIPYFASLVTGAGDLKLAMMATVVLNLSGLMSGLLQLFLRSNTVATSFGAKQGRQWDRKHQIRIFGPNELGMRSHLLDPVTGPSSQRVLSNPATSRACLISAEKGRVISMESLNTSPTLTNNQLSPKEYEISDLTARPGTAAVFKSRGHARAPSYSLFPEGSSPSKVHQPTSVYDISDLAPPPVIYFAGGPRHRRDSSIVSSATVQIGLRISHAPSPSIEDINGMPLPSTTYKFSPKAPELTLPSTSYAAAPAPLPSKTYASGSNLFLPAAARNPPPPSPLKIQTNVPATPQATTKSPSSSPTQSLINKKLPPTPRHSLLKLDIAHQPQLVRESTTQLTPAVYSPEKKIKTSGLMEARGAPMSATLPNSGLAARGDLASPMSPPKRSMSGRNPTSQQAKGDWI</sequence>
<dbReference type="OrthoDB" id="5368516at2759"/>
<feature type="compositionally biased region" description="Low complexity" evidence="1">
    <location>
        <begin position="545"/>
        <end position="562"/>
    </location>
</feature>
<feature type="transmembrane region" description="Helical" evidence="2">
    <location>
        <begin position="160"/>
        <end position="184"/>
    </location>
</feature>
<feature type="transmembrane region" description="Helical" evidence="2">
    <location>
        <begin position="86"/>
        <end position="108"/>
    </location>
</feature>
<protein>
    <submittedName>
        <fullName evidence="3">Uncharacterized protein</fullName>
    </submittedName>
</protein>
<keyword evidence="2" id="KW-0472">Membrane</keyword>
<dbReference type="STRING" id="1745343.A0A2J6QQW5"/>